<evidence type="ECO:0000313" key="2">
    <source>
        <dbReference type="Proteomes" id="UP000662373"/>
    </source>
</evidence>
<evidence type="ECO:0000313" key="1">
    <source>
        <dbReference type="EMBL" id="MBJ7883255.1"/>
    </source>
</evidence>
<feature type="non-terminal residue" evidence="1">
    <location>
        <position position="68"/>
    </location>
</feature>
<name>A0A934TZX9_9FLAO</name>
<reference evidence="1 2" key="1">
    <citation type="submission" date="2020-09" db="EMBL/GenBank/DDBJ databases">
        <title>Draft genome of Gelidibacter salicanalis PAMC21136.</title>
        <authorList>
            <person name="Park H."/>
        </authorList>
    </citation>
    <scope>NUCLEOTIDE SEQUENCE [LARGE SCALE GENOMIC DNA]</scope>
    <source>
        <strain evidence="1 2">PAMC21136</strain>
    </source>
</reference>
<dbReference type="Proteomes" id="UP000662373">
    <property type="component" value="Unassembled WGS sequence"/>
</dbReference>
<sequence>HEGTDMLKQLEQTIAQITRWFRAFPTDRDMRAAFEEREKTKRMIISKQREWEKKNEKLAQLARDWKQA</sequence>
<gene>
    <name evidence="1" type="ORF">JEM65_21800</name>
</gene>
<comment type="caution">
    <text evidence="1">The sequence shown here is derived from an EMBL/GenBank/DDBJ whole genome shotgun (WGS) entry which is preliminary data.</text>
</comment>
<dbReference type="AlphaFoldDB" id="A0A934TZX9"/>
<keyword evidence="2" id="KW-1185">Reference proteome</keyword>
<accession>A0A934TZX9</accession>
<organism evidence="1 2">
    <name type="scientific">Gelidibacter salicanalis</name>
    <dbReference type="NCBI Taxonomy" id="291193"/>
    <lineage>
        <taxon>Bacteria</taxon>
        <taxon>Pseudomonadati</taxon>
        <taxon>Bacteroidota</taxon>
        <taxon>Flavobacteriia</taxon>
        <taxon>Flavobacteriales</taxon>
        <taxon>Flavobacteriaceae</taxon>
        <taxon>Gelidibacter</taxon>
    </lineage>
</organism>
<dbReference type="EMBL" id="JAEHJZ010000461">
    <property type="protein sequence ID" value="MBJ7883255.1"/>
    <property type="molecule type" value="Genomic_DNA"/>
</dbReference>
<proteinExistence type="predicted"/>
<feature type="non-terminal residue" evidence="1">
    <location>
        <position position="1"/>
    </location>
</feature>
<protein>
    <submittedName>
        <fullName evidence="1">Uncharacterized protein</fullName>
    </submittedName>
</protein>